<evidence type="ECO:0000313" key="2">
    <source>
        <dbReference type="Proteomes" id="UP000004995"/>
    </source>
</evidence>
<proteinExistence type="predicted"/>
<dbReference type="AlphaFoldDB" id="K4AHW8"/>
<keyword evidence="2" id="KW-1185">Reference proteome</keyword>
<reference evidence="1" key="2">
    <citation type="submission" date="2018-08" db="UniProtKB">
        <authorList>
            <consortium name="EnsemblPlants"/>
        </authorList>
    </citation>
    <scope>IDENTIFICATION</scope>
    <source>
        <strain evidence="1">Yugu1</strain>
    </source>
</reference>
<protein>
    <submittedName>
        <fullName evidence="1">Uncharacterized protein</fullName>
    </submittedName>
</protein>
<dbReference type="Proteomes" id="UP000004995">
    <property type="component" value="Unassembled WGS sequence"/>
</dbReference>
<dbReference type="HOGENOM" id="CLU_3036014_0_0_1"/>
<dbReference type="EMBL" id="AGNK02005903">
    <property type="status" value="NOT_ANNOTATED_CDS"/>
    <property type="molecule type" value="Genomic_DNA"/>
</dbReference>
<dbReference type="Gramene" id="KQK90182">
    <property type="protein sequence ID" value="KQK90182"/>
    <property type="gene ID" value="SETIT_038475mg"/>
</dbReference>
<accession>K4AHW8</accession>
<organism evidence="1 2">
    <name type="scientific">Setaria italica</name>
    <name type="common">Foxtail millet</name>
    <name type="synonym">Panicum italicum</name>
    <dbReference type="NCBI Taxonomy" id="4555"/>
    <lineage>
        <taxon>Eukaryota</taxon>
        <taxon>Viridiplantae</taxon>
        <taxon>Streptophyta</taxon>
        <taxon>Embryophyta</taxon>
        <taxon>Tracheophyta</taxon>
        <taxon>Spermatophyta</taxon>
        <taxon>Magnoliopsida</taxon>
        <taxon>Liliopsida</taxon>
        <taxon>Poales</taxon>
        <taxon>Poaceae</taxon>
        <taxon>PACMAD clade</taxon>
        <taxon>Panicoideae</taxon>
        <taxon>Panicodae</taxon>
        <taxon>Paniceae</taxon>
        <taxon>Cenchrinae</taxon>
        <taxon>Setaria</taxon>
    </lineage>
</organism>
<dbReference type="EnsemblPlants" id="KQK90182">
    <property type="protein sequence ID" value="KQK90182"/>
    <property type="gene ID" value="SETIT_038475mg"/>
</dbReference>
<dbReference type="InParanoid" id="K4AHW8"/>
<name>K4AHW8_SETIT</name>
<sequence>MLGCEDTVFLTWESLLFVGNLTWCSLQSLPVKKKTAATVSPENRKVSGKKGWPYD</sequence>
<reference evidence="2" key="1">
    <citation type="journal article" date="2012" name="Nat. Biotechnol.">
        <title>Reference genome sequence of the model plant Setaria.</title>
        <authorList>
            <person name="Bennetzen J.L."/>
            <person name="Schmutz J."/>
            <person name="Wang H."/>
            <person name="Percifield R."/>
            <person name="Hawkins J."/>
            <person name="Pontaroli A.C."/>
            <person name="Estep M."/>
            <person name="Feng L."/>
            <person name="Vaughn J.N."/>
            <person name="Grimwood J."/>
            <person name="Jenkins J."/>
            <person name="Barry K."/>
            <person name="Lindquist E."/>
            <person name="Hellsten U."/>
            <person name="Deshpande S."/>
            <person name="Wang X."/>
            <person name="Wu X."/>
            <person name="Mitros T."/>
            <person name="Triplett J."/>
            <person name="Yang X."/>
            <person name="Ye C.Y."/>
            <person name="Mauro-Herrera M."/>
            <person name="Wang L."/>
            <person name="Li P."/>
            <person name="Sharma M."/>
            <person name="Sharma R."/>
            <person name="Ronald P.C."/>
            <person name="Panaud O."/>
            <person name="Kellogg E.A."/>
            <person name="Brutnell T.P."/>
            <person name="Doust A.N."/>
            <person name="Tuskan G.A."/>
            <person name="Rokhsar D."/>
            <person name="Devos K.M."/>
        </authorList>
    </citation>
    <scope>NUCLEOTIDE SEQUENCE [LARGE SCALE GENOMIC DNA]</scope>
    <source>
        <strain evidence="2">cv. Yugu1</strain>
    </source>
</reference>
<evidence type="ECO:0000313" key="1">
    <source>
        <dbReference type="EnsemblPlants" id="KQK90182"/>
    </source>
</evidence>